<dbReference type="Gene3D" id="3.40.50.720">
    <property type="entry name" value="NAD(P)-binding Rossmann-like Domain"/>
    <property type="match status" value="1"/>
</dbReference>
<proteinExistence type="inferred from homology"/>
<dbReference type="EMBL" id="JBHLZF010000001">
    <property type="protein sequence ID" value="MFB9896888.1"/>
    <property type="molecule type" value="Genomic_DNA"/>
</dbReference>
<comment type="similarity">
    <text evidence="1">Belongs to the short-chain dehydrogenases/reductases (SDR) family.</text>
</comment>
<evidence type="ECO:0000313" key="4">
    <source>
        <dbReference type="Proteomes" id="UP001589688"/>
    </source>
</evidence>
<dbReference type="Proteomes" id="UP001589688">
    <property type="component" value="Unassembled WGS sequence"/>
</dbReference>
<dbReference type="InterPro" id="IPR036291">
    <property type="entry name" value="NAD(P)-bd_dom_sf"/>
</dbReference>
<evidence type="ECO:0000256" key="2">
    <source>
        <dbReference type="ARBA" id="ARBA00023002"/>
    </source>
</evidence>
<keyword evidence="4" id="KW-1185">Reference proteome</keyword>
<dbReference type="InterPro" id="IPR002347">
    <property type="entry name" value="SDR_fam"/>
</dbReference>
<dbReference type="InterPro" id="IPR020904">
    <property type="entry name" value="Sc_DH/Rdtase_CS"/>
</dbReference>
<dbReference type="Pfam" id="PF13561">
    <property type="entry name" value="adh_short_C2"/>
    <property type="match status" value="1"/>
</dbReference>
<protein>
    <submittedName>
        <fullName evidence="3">SDR family NAD(P)-dependent oxidoreductase</fullName>
        <ecNumber evidence="3">1.1.1.-</ecNumber>
    </submittedName>
</protein>
<evidence type="ECO:0000313" key="3">
    <source>
        <dbReference type="EMBL" id="MFB9896888.1"/>
    </source>
</evidence>
<organism evidence="3 4">
    <name type="scientific">Hallella seregens ATCC 51272</name>
    <dbReference type="NCBI Taxonomy" id="1336250"/>
    <lineage>
        <taxon>Bacteria</taxon>
        <taxon>Pseudomonadati</taxon>
        <taxon>Bacteroidota</taxon>
        <taxon>Bacteroidia</taxon>
        <taxon>Bacteroidales</taxon>
        <taxon>Prevotellaceae</taxon>
        <taxon>Hallella</taxon>
    </lineage>
</organism>
<dbReference type="CDD" id="cd05233">
    <property type="entry name" value="SDR_c"/>
    <property type="match status" value="1"/>
</dbReference>
<dbReference type="PROSITE" id="PS00061">
    <property type="entry name" value="ADH_SHORT"/>
    <property type="match status" value="1"/>
</dbReference>
<dbReference type="PANTHER" id="PTHR43477">
    <property type="entry name" value="DIHYDROANTICAPSIN 7-DEHYDROGENASE"/>
    <property type="match status" value="1"/>
</dbReference>
<sequence length="247" mass="26401">MYNPFSLVGKTILVTGASSGIGKATAIECSRLGAQVILTGRNEERLNETLLTLEGYGHHLQVCDLYNTEAIASFVDGLPEIQGLVSNAGISMLTPVNFIKEQELQQIVQVNTIAPIILLQRLLKKKKLRKGSSVVFTSSLAGIGFSSTGNGMYSASKGAISAFVKAAAIDLGPKQIRVNAVCPGMVNTKLIETPMIQEQMAWDVKNYPLGRYGDPRDVALAIIYLLSDGATWVTGTNLIVDGGLTTK</sequence>
<dbReference type="EC" id="1.1.1.-" evidence="3"/>
<dbReference type="PRINTS" id="PR00081">
    <property type="entry name" value="GDHRDH"/>
</dbReference>
<accession>A0ABV5ZHN9</accession>
<gene>
    <name evidence="3" type="ORF">ACFFK8_03425</name>
</gene>
<name>A0ABV5ZHN9_9BACT</name>
<reference evidence="3 4" key="1">
    <citation type="submission" date="2024-09" db="EMBL/GenBank/DDBJ databases">
        <authorList>
            <person name="Sun Q."/>
            <person name="Mori K."/>
        </authorList>
    </citation>
    <scope>NUCLEOTIDE SEQUENCE [LARGE SCALE GENOMIC DNA]</scope>
    <source>
        <strain evidence="3 4">ATCC 51272</strain>
    </source>
</reference>
<dbReference type="RefSeq" id="WP_027951840.1">
    <property type="nucleotide sequence ID" value="NZ_JADU01000008.1"/>
</dbReference>
<comment type="caution">
    <text evidence="3">The sequence shown here is derived from an EMBL/GenBank/DDBJ whole genome shotgun (WGS) entry which is preliminary data.</text>
</comment>
<dbReference type="PANTHER" id="PTHR43477:SF1">
    <property type="entry name" value="DIHYDROANTICAPSIN 7-DEHYDROGENASE"/>
    <property type="match status" value="1"/>
</dbReference>
<dbReference type="GO" id="GO:0016491">
    <property type="term" value="F:oxidoreductase activity"/>
    <property type="evidence" value="ECO:0007669"/>
    <property type="project" value="UniProtKB-KW"/>
</dbReference>
<evidence type="ECO:0000256" key="1">
    <source>
        <dbReference type="ARBA" id="ARBA00006484"/>
    </source>
</evidence>
<keyword evidence="2 3" id="KW-0560">Oxidoreductase</keyword>
<dbReference type="SUPFAM" id="SSF51735">
    <property type="entry name" value="NAD(P)-binding Rossmann-fold domains"/>
    <property type="match status" value="1"/>
</dbReference>
<dbReference type="InterPro" id="IPR051122">
    <property type="entry name" value="SDR_DHRS6-like"/>
</dbReference>